<dbReference type="KEGG" id="cci:CC1G_14472"/>
<accession>D6RMC7</accession>
<evidence type="ECO:0000313" key="1">
    <source>
        <dbReference type="EMBL" id="EFI27980.1"/>
    </source>
</evidence>
<gene>
    <name evidence="1" type="ORF">CC1G_14472</name>
</gene>
<dbReference type="EMBL" id="AACS02000004">
    <property type="protein sequence ID" value="EFI27980.1"/>
    <property type="molecule type" value="Genomic_DNA"/>
</dbReference>
<dbReference type="InParanoid" id="D6RMC7"/>
<evidence type="ECO:0000313" key="2">
    <source>
        <dbReference type="Proteomes" id="UP000001861"/>
    </source>
</evidence>
<dbReference type="GeneID" id="9379109"/>
<proteinExistence type="predicted"/>
<dbReference type="Proteomes" id="UP000001861">
    <property type="component" value="Unassembled WGS sequence"/>
</dbReference>
<reference evidence="1 2" key="1">
    <citation type="journal article" date="2010" name="Proc. Natl. Acad. Sci. U.S.A.">
        <title>Insights into evolution of multicellular fungi from the assembled chromosomes of the mushroom Coprinopsis cinerea (Coprinus cinereus).</title>
        <authorList>
            <person name="Stajich J.E."/>
            <person name="Wilke S.K."/>
            <person name="Ahren D."/>
            <person name="Au C.H."/>
            <person name="Birren B.W."/>
            <person name="Borodovsky M."/>
            <person name="Burns C."/>
            <person name="Canback B."/>
            <person name="Casselton L.A."/>
            <person name="Cheng C.K."/>
            <person name="Deng J."/>
            <person name="Dietrich F.S."/>
            <person name="Fargo D.C."/>
            <person name="Farman M.L."/>
            <person name="Gathman A.C."/>
            <person name="Goldberg J."/>
            <person name="Guigo R."/>
            <person name="Hoegger P.J."/>
            <person name="Hooker J.B."/>
            <person name="Huggins A."/>
            <person name="James T.Y."/>
            <person name="Kamada T."/>
            <person name="Kilaru S."/>
            <person name="Kodira C."/>
            <person name="Kues U."/>
            <person name="Kupfer D."/>
            <person name="Kwan H.S."/>
            <person name="Lomsadze A."/>
            <person name="Li W."/>
            <person name="Lilly W.W."/>
            <person name="Ma L.J."/>
            <person name="Mackey A.J."/>
            <person name="Manning G."/>
            <person name="Martin F."/>
            <person name="Muraguchi H."/>
            <person name="Natvig D.O."/>
            <person name="Palmerini H."/>
            <person name="Ramesh M.A."/>
            <person name="Rehmeyer C.J."/>
            <person name="Roe B.A."/>
            <person name="Shenoy N."/>
            <person name="Stanke M."/>
            <person name="Ter-Hovhannisyan V."/>
            <person name="Tunlid A."/>
            <person name="Velagapudi R."/>
            <person name="Vision T.J."/>
            <person name="Zeng Q."/>
            <person name="Zolan M.E."/>
            <person name="Pukkila P.J."/>
        </authorList>
    </citation>
    <scope>NUCLEOTIDE SEQUENCE [LARGE SCALE GENOMIC DNA]</scope>
    <source>
        <strain evidence="2">Okayama-7 / 130 / ATCC MYA-4618 / FGSC 9003</strain>
    </source>
</reference>
<name>D6RMC7_COPC7</name>
<protein>
    <submittedName>
        <fullName evidence="1">Uncharacterized protein</fullName>
    </submittedName>
</protein>
<comment type="caution">
    <text evidence="1">The sequence shown here is derived from an EMBL/GenBank/DDBJ whole genome shotgun (WGS) entry which is preliminary data.</text>
</comment>
<dbReference type="HOGENOM" id="CLU_2605941_0_0_1"/>
<keyword evidence="2" id="KW-1185">Reference proteome</keyword>
<dbReference type="VEuPathDB" id="FungiDB:CC1G_14472"/>
<organism evidence="1 2">
    <name type="scientific">Coprinopsis cinerea (strain Okayama-7 / 130 / ATCC MYA-4618 / FGSC 9003)</name>
    <name type="common">Inky cap fungus</name>
    <name type="synonym">Hormographiella aspergillata</name>
    <dbReference type="NCBI Taxonomy" id="240176"/>
    <lineage>
        <taxon>Eukaryota</taxon>
        <taxon>Fungi</taxon>
        <taxon>Dikarya</taxon>
        <taxon>Basidiomycota</taxon>
        <taxon>Agaricomycotina</taxon>
        <taxon>Agaricomycetes</taxon>
        <taxon>Agaricomycetidae</taxon>
        <taxon>Agaricales</taxon>
        <taxon>Agaricineae</taxon>
        <taxon>Psathyrellaceae</taxon>
        <taxon>Coprinopsis</taxon>
    </lineage>
</organism>
<dbReference type="AlphaFoldDB" id="D6RMC7"/>
<sequence>MALAGSTCPHIQNSLDAVRTRYKTVLAWNVHRSQAVRASGKRRKQLLRAGYAHLRYLVHSHVYIAILPGAGMTDMLFNI</sequence>
<dbReference type="RefSeq" id="XP_002911474.1">
    <property type="nucleotide sequence ID" value="XM_002911428.1"/>
</dbReference>